<dbReference type="InterPro" id="IPR051678">
    <property type="entry name" value="AGP_Transferase"/>
</dbReference>
<keyword evidence="3" id="KW-1185">Reference proteome</keyword>
<dbReference type="InterPro" id="IPR011009">
    <property type="entry name" value="Kinase-like_dom_sf"/>
</dbReference>
<protein>
    <recommendedName>
        <fullName evidence="1">Aminoglycoside phosphotransferase domain-containing protein</fullName>
    </recommendedName>
</protein>
<evidence type="ECO:0000313" key="3">
    <source>
        <dbReference type="Proteomes" id="UP000295124"/>
    </source>
</evidence>
<dbReference type="RefSeq" id="WP_132174680.1">
    <property type="nucleotide sequence ID" value="NZ_SMKX01000140.1"/>
</dbReference>
<dbReference type="Pfam" id="PF01636">
    <property type="entry name" value="APH"/>
    <property type="match status" value="1"/>
</dbReference>
<feature type="domain" description="Aminoglycoside phosphotransferase" evidence="1">
    <location>
        <begin position="27"/>
        <end position="206"/>
    </location>
</feature>
<proteinExistence type="predicted"/>
<comment type="caution">
    <text evidence="2">The sequence shown here is derived from an EMBL/GenBank/DDBJ whole genome shotgun (WGS) entry which is preliminary data.</text>
</comment>
<dbReference type="SUPFAM" id="SSF56112">
    <property type="entry name" value="Protein kinase-like (PK-like)"/>
    <property type="match status" value="1"/>
</dbReference>
<sequence length="295" mass="32551">MLAEPAIDRAALRSALDAAYGVSGELTFIPLGWGSVCYRLGNAHFVKLWVEAERAVDARIRFPLVKQLHDAGFPVPHTVPTSSGELSITIPDGVVALFPLLPGKSPDSWSVPLLHQLGHLLARLHAVTPTIALPREDFAVPHQPQRERLLRLQDVVRRLPEQMVLCHGDLHSGNLLVDDSGQLSVLDWEGVRWAPPESELALLLQAAQPVSGYALQHVLEVYPADVPLHLDLFAFFLLRRYVADYSARAGRLDQSGLTAADEAEAREGMVTWGSAQWEALERTLDLVRDALRMRG</sequence>
<dbReference type="Proteomes" id="UP000295124">
    <property type="component" value="Unassembled WGS sequence"/>
</dbReference>
<dbReference type="EMBL" id="SMKX01000140">
    <property type="protein sequence ID" value="TDD48470.1"/>
    <property type="molecule type" value="Genomic_DNA"/>
</dbReference>
<evidence type="ECO:0000313" key="2">
    <source>
        <dbReference type="EMBL" id="TDD48470.1"/>
    </source>
</evidence>
<gene>
    <name evidence="2" type="ORF">E1263_33265</name>
</gene>
<dbReference type="InterPro" id="IPR002575">
    <property type="entry name" value="Aminoglycoside_PTrfase"/>
</dbReference>
<dbReference type="OrthoDB" id="115252at2"/>
<dbReference type="AlphaFoldDB" id="A0A4R4YUN4"/>
<reference evidence="2 3" key="1">
    <citation type="submission" date="2019-03" db="EMBL/GenBank/DDBJ databases">
        <title>Draft genome sequences of novel Actinobacteria.</title>
        <authorList>
            <person name="Sahin N."/>
            <person name="Ay H."/>
            <person name="Saygin H."/>
        </authorList>
    </citation>
    <scope>NUCLEOTIDE SEQUENCE [LARGE SCALE GENOMIC DNA]</scope>
    <source>
        <strain evidence="2 3">JCM 13523</strain>
    </source>
</reference>
<dbReference type="Gene3D" id="3.90.1200.10">
    <property type="match status" value="1"/>
</dbReference>
<organism evidence="2 3">
    <name type="scientific">Kribbella antibiotica</name>
    <dbReference type="NCBI Taxonomy" id="190195"/>
    <lineage>
        <taxon>Bacteria</taxon>
        <taxon>Bacillati</taxon>
        <taxon>Actinomycetota</taxon>
        <taxon>Actinomycetes</taxon>
        <taxon>Propionibacteriales</taxon>
        <taxon>Kribbellaceae</taxon>
        <taxon>Kribbella</taxon>
    </lineage>
</organism>
<dbReference type="PANTHER" id="PTHR21310">
    <property type="entry name" value="AMINOGLYCOSIDE PHOSPHOTRANSFERASE-RELATED-RELATED"/>
    <property type="match status" value="1"/>
</dbReference>
<evidence type="ECO:0000259" key="1">
    <source>
        <dbReference type="Pfam" id="PF01636"/>
    </source>
</evidence>
<accession>A0A4R4YUN4</accession>
<name>A0A4R4YUN4_9ACTN</name>
<dbReference type="Gene3D" id="3.30.200.20">
    <property type="entry name" value="Phosphorylase Kinase, domain 1"/>
    <property type="match status" value="1"/>
</dbReference>